<reference evidence="3" key="1">
    <citation type="submission" date="2017-02" db="UniProtKB">
        <authorList>
            <consortium name="WormBaseParasite"/>
        </authorList>
    </citation>
    <scope>IDENTIFICATION</scope>
</reference>
<accession>A0A0N4WCW1</accession>
<organism evidence="3">
    <name type="scientific">Haemonchus placei</name>
    <name type="common">Barber's pole worm</name>
    <dbReference type="NCBI Taxonomy" id="6290"/>
    <lineage>
        <taxon>Eukaryota</taxon>
        <taxon>Metazoa</taxon>
        <taxon>Ecdysozoa</taxon>
        <taxon>Nematoda</taxon>
        <taxon>Chromadorea</taxon>
        <taxon>Rhabditida</taxon>
        <taxon>Rhabditina</taxon>
        <taxon>Rhabditomorpha</taxon>
        <taxon>Strongyloidea</taxon>
        <taxon>Trichostrongylidae</taxon>
        <taxon>Haemonchus</taxon>
    </lineage>
</organism>
<protein>
    <submittedName>
        <fullName evidence="3">DNA-directed RNA polymerase</fullName>
    </submittedName>
</protein>
<gene>
    <name evidence="1" type="ORF">HPLM_LOCUS8378</name>
</gene>
<reference evidence="1 2" key="2">
    <citation type="submission" date="2018-11" db="EMBL/GenBank/DDBJ databases">
        <authorList>
            <consortium name="Pathogen Informatics"/>
        </authorList>
    </citation>
    <scope>NUCLEOTIDE SEQUENCE [LARGE SCALE GENOMIC DNA]</scope>
    <source>
        <strain evidence="1 2">MHpl1</strain>
    </source>
</reference>
<dbReference type="Proteomes" id="UP000268014">
    <property type="component" value="Unassembled WGS sequence"/>
</dbReference>
<dbReference type="EMBL" id="UZAF01016849">
    <property type="protein sequence ID" value="VDO34703.1"/>
    <property type="molecule type" value="Genomic_DNA"/>
</dbReference>
<name>A0A0N4WCW1_HAEPC</name>
<dbReference type="AlphaFoldDB" id="A0A0N4WCW1"/>
<dbReference type="WBParaSite" id="HPLM_0000838601-mRNA-1">
    <property type="protein sequence ID" value="HPLM_0000838601-mRNA-1"/>
    <property type="gene ID" value="HPLM_0000838601"/>
</dbReference>
<evidence type="ECO:0000313" key="3">
    <source>
        <dbReference type="WBParaSite" id="HPLM_0000838601-mRNA-1"/>
    </source>
</evidence>
<evidence type="ECO:0000313" key="1">
    <source>
        <dbReference type="EMBL" id="VDO34703.1"/>
    </source>
</evidence>
<proteinExistence type="predicted"/>
<keyword evidence="2" id="KW-1185">Reference proteome</keyword>
<evidence type="ECO:0000313" key="2">
    <source>
        <dbReference type="Proteomes" id="UP000268014"/>
    </source>
</evidence>
<sequence length="119" mass="13552">MSEEVRRILLHRGEGRFTSLPGNEYVRVQVIPLGIEHAIDKNLLMKSCSAISGYSERSYRERSSNEDLSRQIATNSFTDTRTRGIWAKWDYNGLVWSGASSIRAVKSLFAQNSVEEQQL</sequence>